<dbReference type="InterPro" id="IPR050250">
    <property type="entry name" value="Macrolide_Exporter_MacB"/>
</dbReference>
<dbReference type="PANTHER" id="PTHR30572:SF4">
    <property type="entry name" value="ABC TRANSPORTER PERMEASE YTRF"/>
    <property type="match status" value="1"/>
</dbReference>
<evidence type="ECO:0000256" key="3">
    <source>
        <dbReference type="ARBA" id="ARBA00022692"/>
    </source>
</evidence>
<keyword evidence="3 7" id="KW-0812">Transmembrane</keyword>
<comment type="subcellular location">
    <subcellularLocation>
        <location evidence="1">Cell membrane</location>
        <topology evidence="1">Multi-pass membrane protein</topology>
    </subcellularLocation>
</comment>
<evidence type="ECO:0000256" key="5">
    <source>
        <dbReference type="ARBA" id="ARBA00023136"/>
    </source>
</evidence>
<dbReference type="GO" id="GO:0022857">
    <property type="term" value="F:transmembrane transporter activity"/>
    <property type="evidence" value="ECO:0007669"/>
    <property type="project" value="TreeGrafter"/>
</dbReference>
<keyword evidence="2" id="KW-1003">Cell membrane</keyword>
<keyword evidence="5 7" id="KW-0472">Membrane</keyword>
<feature type="transmembrane region" description="Helical" evidence="7">
    <location>
        <begin position="310"/>
        <end position="333"/>
    </location>
</feature>
<feature type="domain" description="MacB-like periplasmic core" evidence="9">
    <location>
        <begin position="22"/>
        <end position="237"/>
    </location>
</feature>
<comment type="similarity">
    <text evidence="6">Belongs to the ABC-4 integral membrane protein family.</text>
</comment>
<evidence type="ECO:0000313" key="11">
    <source>
        <dbReference type="Proteomes" id="UP000177130"/>
    </source>
</evidence>
<evidence type="ECO:0008006" key="12">
    <source>
        <dbReference type="Google" id="ProtNLM"/>
    </source>
</evidence>
<feature type="transmembrane region" description="Helical" evidence="7">
    <location>
        <begin position="21"/>
        <end position="45"/>
    </location>
</feature>
<dbReference type="GO" id="GO:0005886">
    <property type="term" value="C:plasma membrane"/>
    <property type="evidence" value="ECO:0007669"/>
    <property type="project" value="UniProtKB-SubCell"/>
</dbReference>
<evidence type="ECO:0000313" key="10">
    <source>
        <dbReference type="EMBL" id="OHA24749.1"/>
    </source>
</evidence>
<gene>
    <name evidence="10" type="ORF">A3C72_00745</name>
</gene>
<evidence type="ECO:0000259" key="8">
    <source>
        <dbReference type="Pfam" id="PF02687"/>
    </source>
</evidence>
<organism evidence="10 11">
    <name type="scientific">Candidatus Taylorbacteria bacterium RIFCSPHIGHO2_02_FULL_43_32b</name>
    <dbReference type="NCBI Taxonomy" id="1802306"/>
    <lineage>
        <taxon>Bacteria</taxon>
        <taxon>Candidatus Tayloriibacteriota</taxon>
    </lineage>
</organism>
<dbReference type="PANTHER" id="PTHR30572">
    <property type="entry name" value="MEMBRANE COMPONENT OF TRANSPORTER-RELATED"/>
    <property type="match status" value="1"/>
</dbReference>
<evidence type="ECO:0000256" key="4">
    <source>
        <dbReference type="ARBA" id="ARBA00022989"/>
    </source>
</evidence>
<proteinExistence type="inferred from homology"/>
<dbReference type="Pfam" id="PF02687">
    <property type="entry name" value="FtsX"/>
    <property type="match status" value="1"/>
</dbReference>
<feature type="transmembrane region" description="Helical" evidence="7">
    <location>
        <begin position="357"/>
        <end position="381"/>
    </location>
</feature>
<dbReference type="AlphaFoldDB" id="A0A1G2MNG6"/>
<protein>
    <recommendedName>
        <fullName evidence="12">ABC3 transporter permease protein domain-containing protein</fullName>
    </recommendedName>
</protein>
<accession>A0A1G2MNG6</accession>
<comment type="caution">
    <text evidence="10">The sequence shown here is derived from an EMBL/GenBank/DDBJ whole genome shotgun (WGS) entry which is preliminary data.</text>
</comment>
<evidence type="ECO:0000256" key="2">
    <source>
        <dbReference type="ARBA" id="ARBA00022475"/>
    </source>
</evidence>
<evidence type="ECO:0000256" key="6">
    <source>
        <dbReference type="ARBA" id="ARBA00038076"/>
    </source>
</evidence>
<feature type="transmembrane region" description="Helical" evidence="7">
    <location>
        <begin position="265"/>
        <end position="289"/>
    </location>
</feature>
<dbReference type="InterPro" id="IPR003838">
    <property type="entry name" value="ABC3_permease_C"/>
</dbReference>
<dbReference type="STRING" id="1802306.A3C72_00745"/>
<feature type="domain" description="ABC3 transporter permease C-terminal" evidence="8">
    <location>
        <begin position="267"/>
        <end position="391"/>
    </location>
</feature>
<dbReference type="Pfam" id="PF12704">
    <property type="entry name" value="MacB_PCD"/>
    <property type="match status" value="1"/>
</dbReference>
<reference evidence="10 11" key="1">
    <citation type="journal article" date="2016" name="Nat. Commun.">
        <title>Thousands of microbial genomes shed light on interconnected biogeochemical processes in an aquifer system.</title>
        <authorList>
            <person name="Anantharaman K."/>
            <person name="Brown C.T."/>
            <person name="Hug L.A."/>
            <person name="Sharon I."/>
            <person name="Castelle C.J."/>
            <person name="Probst A.J."/>
            <person name="Thomas B.C."/>
            <person name="Singh A."/>
            <person name="Wilkins M.J."/>
            <person name="Karaoz U."/>
            <person name="Brodie E.L."/>
            <person name="Williams K.H."/>
            <person name="Hubbard S.S."/>
            <person name="Banfield J.F."/>
        </authorList>
    </citation>
    <scope>NUCLEOTIDE SEQUENCE [LARGE SCALE GENOMIC DNA]</scope>
</reference>
<keyword evidence="4 7" id="KW-1133">Transmembrane helix</keyword>
<sequence length="398" mass="43656">MKPIDLIYITFQNLKNRKSRFFFTILGVAVAIAVVLSLVSFGYGLQKTLLERITTEEALLALDILPSDPNVIVLDEEMLAKIASMPNVAEVSPQANFLGRVKYSGIFSEVAINVINTDFFVLDGKTAVEGKLFEEADMKKIVVSSLIAELFNMKNEEIIGKKMQFSFMAKTKVGQVAEEEINIGEDFEIVGVVEGAGTTGEVFLNKDDFPSLIVERYNFAKVKVTSDQKIAEVRESLINSGFLVSSLSDIVNQANKIFGAIQVTLGIFGIFALVVAAIGLINTMTISLLERTNEIGIMRAIGAAPRDIRRIFLAESIMIGFVGGISGIFLGFIASESLNWGFNILAKSFGGVSTRLFAYPIWFIFFIIVVSTAVGLVGGLWPARRAEKMNPLEALRYK</sequence>
<dbReference type="Proteomes" id="UP000177130">
    <property type="component" value="Unassembled WGS sequence"/>
</dbReference>
<evidence type="ECO:0000259" key="9">
    <source>
        <dbReference type="Pfam" id="PF12704"/>
    </source>
</evidence>
<evidence type="ECO:0000256" key="1">
    <source>
        <dbReference type="ARBA" id="ARBA00004651"/>
    </source>
</evidence>
<evidence type="ECO:0000256" key="7">
    <source>
        <dbReference type="SAM" id="Phobius"/>
    </source>
</evidence>
<name>A0A1G2MNG6_9BACT</name>
<dbReference type="EMBL" id="MHRK01000006">
    <property type="protein sequence ID" value="OHA24749.1"/>
    <property type="molecule type" value="Genomic_DNA"/>
</dbReference>
<dbReference type="InterPro" id="IPR025857">
    <property type="entry name" value="MacB_PCD"/>
</dbReference>